<evidence type="ECO:0000313" key="2">
    <source>
        <dbReference type="EMBL" id="EOQ98880.1"/>
    </source>
</evidence>
<dbReference type="KEGG" id="wic:J056_002740"/>
<dbReference type="GeneID" id="20375692"/>
<protein>
    <submittedName>
        <fullName evidence="2">Uncharacterized protein</fullName>
    </submittedName>
</protein>
<keyword evidence="3" id="KW-1185">Reference proteome</keyword>
<dbReference type="AlphaFoldDB" id="R9AFQ9"/>
<dbReference type="HOGENOM" id="CLU_586901_0_0_1"/>
<organism evidence="2 3">
    <name type="scientific">Wallemia ichthyophaga (strain EXF-994 / CBS 113033)</name>
    <dbReference type="NCBI Taxonomy" id="1299270"/>
    <lineage>
        <taxon>Eukaryota</taxon>
        <taxon>Fungi</taxon>
        <taxon>Dikarya</taxon>
        <taxon>Basidiomycota</taxon>
        <taxon>Wallemiomycotina</taxon>
        <taxon>Wallemiomycetes</taxon>
        <taxon>Wallemiales</taxon>
        <taxon>Wallemiaceae</taxon>
        <taxon>Wallemia</taxon>
    </lineage>
</organism>
<proteinExistence type="predicted"/>
<reference evidence="3" key="1">
    <citation type="journal article" date="2013" name="BMC Genomics">
        <title>Genome and transcriptome sequencing of the halophilic fungus Wallemia ichthyophaga: haloadaptations present and absent.</title>
        <authorList>
            <person name="Zajc J."/>
            <person name="Liu Y."/>
            <person name="Dai W."/>
            <person name="Yang Z."/>
            <person name="Hu J."/>
            <person name="Gostincar C."/>
            <person name="Gunde-Cimerman N."/>
        </authorList>
    </citation>
    <scope>NUCLEOTIDE SEQUENCE [LARGE SCALE GENOMIC DNA]</scope>
    <source>
        <strain evidence="3">EXF-994 / CBS 113033</strain>
    </source>
</reference>
<name>R9AFQ9_WALI9</name>
<feature type="compositionally biased region" description="Basic and acidic residues" evidence="1">
    <location>
        <begin position="259"/>
        <end position="269"/>
    </location>
</feature>
<sequence>MSYIQHIEYADTMYTHHTTPFPTHADLLRPFYMDLTIDAIDTLTIHPTHTHNWGGVGHTTYPSQCQTRSPTQYNLESYPVVDITVASPSQDDQDGVGEEDEEKWLAGMVSGRHSARGVGHALGGSESTGVGVGSQSDTHSEHVVIVRRGPLHSLQLQQAAASAAAIQGRGRANGHAPAHTNTPARTPTGDDGLFGSVDALAQLQAEQAEQPTQPRRTRPQIARRDSFTCVPLTSPAPGSERERERGVVDAGVSGSLSTHTREHTHSDHRNLNEMFSQLYLRQQEGLNRRVGHGEYCGYYGYTGYTGHTSHNGNSHYMPLSNPLPFPLQLMVVRRVQIGDGMAFDQLVQFLLRNSPSTGMKGCSDPCNRCIGINRRKMLQHIRHNLAPGGCARRILATIMGLFEKCLTSGTITLNTNCFQMRSGYVNHTCHAYHTYHTYKINYVLTEEFRRHVALAKPLVPNSFVYV</sequence>
<accession>R9AFQ9</accession>
<gene>
    <name evidence="2" type="ORF">J056_002740</name>
</gene>
<feature type="compositionally biased region" description="Low complexity" evidence="1">
    <location>
        <begin position="199"/>
        <end position="210"/>
    </location>
</feature>
<dbReference type="RefSeq" id="XP_009270280.1">
    <property type="nucleotide sequence ID" value="XM_009272005.1"/>
</dbReference>
<evidence type="ECO:0000256" key="1">
    <source>
        <dbReference type="SAM" id="MobiDB-lite"/>
    </source>
</evidence>
<dbReference type="Proteomes" id="UP000014064">
    <property type="component" value="Unassembled WGS sequence"/>
</dbReference>
<feature type="region of interest" description="Disordered" evidence="1">
    <location>
        <begin position="165"/>
        <end position="269"/>
    </location>
</feature>
<dbReference type="EMBL" id="KE007248">
    <property type="protein sequence ID" value="EOQ98880.1"/>
    <property type="molecule type" value="Genomic_DNA"/>
</dbReference>
<evidence type="ECO:0000313" key="3">
    <source>
        <dbReference type="Proteomes" id="UP000014064"/>
    </source>
</evidence>